<comment type="similarity">
    <text evidence="2">Belongs to the citrate synthase family.</text>
</comment>
<dbReference type="Gene3D" id="1.10.580.10">
    <property type="entry name" value="Citrate Synthase, domain 1"/>
    <property type="match status" value="1"/>
</dbReference>
<comment type="pathway">
    <text evidence="1">Carbohydrate metabolism; tricarboxylic acid cycle.</text>
</comment>
<accession>A0ABU7S5E2</accession>
<evidence type="ECO:0000256" key="1">
    <source>
        <dbReference type="ARBA" id="ARBA00005163"/>
    </source>
</evidence>
<sequence length="276" mass="28634">MSETGSEPVRHRPGLGISTNVGHANAQRIELRRYDLVDELIGHTSYTETLLLTVTGRRPSGAQVRAVDAVLVSLVDHGMQPSALAARLTYSAAPDALQGALAAGVLGAGSSLLGSMEQTGKLLAGIGAEVGVGTDARVAAERAVGRILDGGRRVPGFGHGLHRGGDPRAIRLLQVATELDVAAEETGWLAAVGAAIERRAGRRLVVNATGAAAAILLGVGIPWNLHRGMAIVSRTAGLLAHINEELEQPIAPQVRNALREASWLPEDRAPRGGSDA</sequence>
<dbReference type="CDD" id="cd06100">
    <property type="entry name" value="CCL_ACL-C"/>
    <property type="match status" value="1"/>
</dbReference>
<comment type="caution">
    <text evidence="6">The sequence shown here is derived from an EMBL/GenBank/DDBJ whole genome shotgun (WGS) entry which is preliminary data.</text>
</comment>
<keyword evidence="7" id="KW-1185">Reference proteome</keyword>
<organism evidence="6 7">
    <name type="scientific">Plantactinospora sonchi</name>
    <dbReference type="NCBI Taxonomy" id="1544735"/>
    <lineage>
        <taxon>Bacteria</taxon>
        <taxon>Bacillati</taxon>
        <taxon>Actinomycetota</taxon>
        <taxon>Actinomycetes</taxon>
        <taxon>Micromonosporales</taxon>
        <taxon>Micromonosporaceae</taxon>
        <taxon>Plantactinospora</taxon>
    </lineage>
</organism>
<gene>
    <name evidence="6" type="ORF">V1633_36335</name>
</gene>
<dbReference type="GO" id="GO:0008816">
    <property type="term" value="F:citryl-CoA lyase activity"/>
    <property type="evidence" value="ECO:0007669"/>
    <property type="project" value="UniProtKB-EC"/>
</dbReference>
<dbReference type="PANTHER" id="PTHR11739:SF4">
    <property type="entry name" value="CITRATE SYNTHASE, PEROXISOMAL"/>
    <property type="match status" value="1"/>
</dbReference>
<dbReference type="RefSeq" id="WP_331218725.1">
    <property type="nucleotide sequence ID" value="NZ_JAZGQK010000047.1"/>
</dbReference>
<dbReference type="EC" id="2.3.3.16" evidence="3"/>
<dbReference type="Pfam" id="PF00285">
    <property type="entry name" value="Citrate_synt"/>
    <property type="match status" value="1"/>
</dbReference>
<dbReference type="InterPro" id="IPR036969">
    <property type="entry name" value="Citrate_synthase_sf"/>
</dbReference>
<dbReference type="SUPFAM" id="SSF48256">
    <property type="entry name" value="Citrate synthase"/>
    <property type="match status" value="1"/>
</dbReference>
<evidence type="ECO:0000313" key="7">
    <source>
        <dbReference type="Proteomes" id="UP001332243"/>
    </source>
</evidence>
<keyword evidence="5" id="KW-0812">Transmembrane</keyword>
<keyword evidence="5" id="KW-0472">Membrane</keyword>
<evidence type="ECO:0000256" key="2">
    <source>
        <dbReference type="ARBA" id="ARBA00010566"/>
    </source>
</evidence>
<evidence type="ECO:0000313" key="6">
    <source>
        <dbReference type="EMBL" id="MEE6263932.1"/>
    </source>
</evidence>
<dbReference type="InterPro" id="IPR016142">
    <property type="entry name" value="Citrate_synth-like_lrg_a-sub"/>
</dbReference>
<dbReference type="EMBL" id="JAZGQK010000047">
    <property type="protein sequence ID" value="MEE6263932.1"/>
    <property type="molecule type" value="Genomic_DNA"/>
</dbReference>
<dbReference type="NCBIfam" id="NF004868">
    <property type="entry name" value="PRK06224.1-5"/>
    <property type="match status" value="1"/>
</dbReference>
<protein>
    <recommendedName>
        <fullName evidence="3">citrate synthase (unknown stereospecificity)</fullName>
        <ecNumber evidence="3">2.3.3.16</ecNumber>
    </recommendedName>
</protein>
<evidence type="ECO:0000256" key="4">
    <source>
        <dbReference type="ARBA" id="ARBA00022679"/>
    </source>
</evidence>
<keyword evidence="5" id="KW-1133">Transmembrane helix</keyword>
<keyword evidence="6" id="KW-0456">Lyase</keyword>
<dbReference type="InterPro" id="IPR002020">
    <property type="entry name" value="Citrate_synthase"/>
</dbReference>
<dbReference type="PANTHER" id="PTHR11739">
    <property type="entry name" value="CITRATE SYNTHASE"/>
    <property type="match status" value="1"/>
</dbReference>
<dbReference type="Proteomes" id="UP001332243">
    <property type="component" value="Unassembled WGS sequence"/>
</dbReference>
<dbReference type="InterPro" id="IPR016143">
    <property type="entry name" value="Citrate_synth-like_sm_a-sub"/>
</dbReference>
<feature type="transmembrane region" description="Helical" evidence="5">
    <location>
        <begin position="204"/>
        <end position="225"/>
    </location>
</feature>
<name>A0ABU7S5E2_9ACTN</name>
<reference evidence="6 7" key="1">
    <citation type="submission" date="2024-01" db="EMBL/GenBank/DDBJ databases">
        <title>Genome insights into Plantactinospora sonchi sp. nov.</title>
        <authorList>
            <person name="Wang L."/>
        </authorList>
    </citation>
    <scope>NUCLEOTIDE SEQUENCE [LARGE SCALE GENOMIC DNA]</scope>
    <source>
        <strain evidence="6 7">NEAU-QY2</strain>
    </source>
</reference>
<proteinExistence type="inferred from homology"/>
<keyword evidence="4" id="KW-0808">Transferase</keyword>
<evidence type="ECO:0000256" key="5">
    <source>
        <dbReference type="SAM" id="Phobius"/>
    </source>
</evidence>
<evidence type="ECO:0000256" key="3">
    <source>
        <dbReference type="ARBA" id="ARBA00012972"/>
    </source>
</evidence>
<dbReference type="Gene3D" id="1.10.230.10">
    <property type="entry name" value="Cytochrome P450-Terp, domain 2"/>
    <property type="match status" value="1"/>
</dbReference>